<protein>
    <submittedName>
        <fullName evidence="1">Uncharacterized protein</fullName>
    </submittedName>
</protein>
<proteinExistence type="predicted"/>
<dbReference type="AlphaFoldDB" id="A0AAV4P5S1"/>
<evidence type="ECO:0000313" key="1">
    <source>
        <dbReference type="EMBL" id="GIX92386.1"/>
    </source>
</evidence>
<gene>
    <name evidence="1" type="ORF">CEXT_305391</name>
</gene>
<dbReference type="EMBL" id="BPLR01021687">
    <property type="protein sequence ID" value="GIX92386.1"/>
    <property type="molecule type" value="Genomic_DNA"/>
</dbReference>
<keyword evidence="2" id="KW-1185">Reference proteome</keyword>
<organism evidence="1 2">
    <name type="scientific">Caerostris extrusa</name>
    <name type="common">Bark spider</name>
    <name type="synonym">Caerostris bankana</name>
    <dbReference type="NCBI Taxonomy" id="172846"/>
    <lineage>
        <taxon>Eukaryota</taxon>
        <taxon>Metazoa</taxon>
        <taxon>Ecdysozoa</taxon>
        <taxon>Arthropoda</taxon>
        <taxon>Chelicerata</taxon>
        <taxon>Arachnida</taxon>
        <taxon>Araneae</taxon>
        <taxon>Araneomorphae</taxon>
        <taxon>Entelegynae</taxon>
        <taxon>Araneoidea</taxon>
        <taxon>Araneidae</taxon>
        <taxon>Caerostris</taxon>
    </lineage>
</organism>
<reference evidence="1 2" key="1">
    <citation type="submission" date="2021-06" db="EMBL/GenBank/DDBJ databases">
        <title>Caerostris extrusa draft genome.</title>
        <authorList>
            <person name="Kono N."/>
            <person name="Arakawa K."/>
        </authorList>
    </citation>
    <scope>NUCLEOTIDE SEQUENCE [LARGE SCALE GENOMIC DNA]</scope>
</reference>
<comment type="caution">
    <text evidence="1">The sequence shown here is derived from an EMBL/GenBank/DDBJ whole genome shotgun (WGS) entry which is preliminary data.</text>
</comment>
<evidence type="ECO:0000313" key="2">
    <source>
        <dbReference type="Proteomes" id="UP001054945"/>
    </source>
</evidence>
<dbReference type="Proteomes" id="UP001054945">
    <property type="component" value="Unassembled WGS sequence"/>
</dbReference>
<accession>A0AAV4P5S1</accession>
<name>A0AAV4P5S1_CAEEX</name>
<sequence>MCSNALLMTQRYVFKRPSHDPVVKCSKFSGNEFKRPSHDPEAMCSNALLMTHNVFKPVAMCSNALLMTQW</sequence>